<feature type="compositionally biased region" description="Basic and acidic residues" evidence="1">
    <location>
        <begin position="8"/>
        <end position="20"/>
    </location>
</feature>
<feature type="compositionally biased region" description="Polar residues" evidence="1">
    <location>
        <begin position="42"/>
        <end position="52"/>
    </location>
</feature>
<accession>A0A8D5UFU4</accession>
<dbReference type="KEGG" id="pabs:JIR001_23850"/>
<feature type="region of interest" description="Disordered" evidence="1">
    <location>
        <begin position="1"/>
        <end position="52"/>
    </location>
</feature>
<protein>
    <submittedName>
        <fullName evidence="2">Uncharacterized protein</fullName>
    </submittedName>
</protein>
<evidence type="ECO:0000313" key="2">
    <source>
        <dbReference type="EMBL" id="BCU82602.1"/>
    </source>
</evidence>
<reference evidence="2" key="2">
    <citation type="journal article" date="2021" name="Microbiol. Resour. Announc.">
        <title>Complete Genome Sequence of Polycladomyces abyssicola JIR-001T, Isolated from Hemipelagic Sediment in Deep Seawater.</title>
        <authorList>
            <person name="Tsubouchi T."/>
            <person name="Kaneko Y."/>
        </authorList>
    </citation>
    <scope>NUCLEOTIDE SEQUENCE</scope>
    <source>
        <strain evidence="2">JIR-001</strain>
    </source>
</reference>
<sequence>MTHRKGQPKKESRFVDKTGKEPPISIDGHKPPRMWDGDVTAGGNTPDSPKSR</sequence>
<dbReference type="RefSeq" id="WP_212772921.1">
    <property type="nucleotide sequence ID" value="NZ_AP024601.1"/>
</dbReference>
<proteinExistence type="predicted"/>
<reference evidence="2" key="1">
    <citation type="journal article" date="2013" name="Int. J. Syst. Evol. Microbiol.">
        <title>Polycladomyces abyssicola gen. nov., sp. nov., a thermophilic filamentous bacterium isolated from hemipelagic sediment.</title>
        <authorList>
            <person name="Tsubouchi T."/>
            <person name="Shimane Y."/>
            <person name="Mori K."/>
            <person name="Usui K."/>
            <person name="Hiraki T."/>
            <person name="Tame A."/>
            <person name="Uematsu K."/>
            <person name="Maruyama T."/>
            <person name="Hatada Y."/>
        </authorList>
    </citation>
    <scope>NUCLEOTIDE SEQUENCE</scope>
    <source>
        <strain evidence="2">JIR-001</strain>
    </source>
</reference>
<gene>
    <name evidence="2" type="ORF">JIR001_23850</name>
</gene>
<name>A0A8D5UFU4_9BACL</name>
<dbReference type="EMBL" id="AP024601">
    <property type="protein sequence ID" value="BCU82602.1"/>
    <property type="molecule type" value="Genomic_DNA"/>
</dbReference>
<dbReference type="AlphaFoldDB" id="A0A8D5UFU4"/>
<evidence type="ECO:0000256" key="1">
    <source>
        <dbReference type="SAM" id="MobiDB-lite"/>
    </source>
</evidence>
<keyword evidence="3" id="KW-1185">Reference proteome</keyword>
<organism evidence="2 3">
    <name type="scientific">Polycladomyces abyssicola</name>
    <dbReference type="NCBI Taxonomy" id="1125966"/>
    <lineage>
        <taxon>Bacteria</taxon>
        <taxon>Bacillati</taxon>
        <taxon>Bacillota</taxon>
        <taxon>Bacilli</taxon>
        <taxon>Bacillales</taxon>
        <taxon>Thermoactinomycetaceae</taxon>
        <taxon>Polycladomyces</taxon>
    </lineage>
</organism>
<dbReference type="Proteomes" id="UP000677436">
    <property type="component" value="Chromosome"/>
</dbReference>
<evidence type="ECO:0000313" key="3">
    <source>
        <dbReference type="Proteomes" id="UP000677436"/>
    </source>
</evidence>
<feature type="compositionally biased region" description="Basic and acidic residues" evidence="1">
    <location>
        <begin position="27"/>
        <end position="36"/>
    </location>
</feature>